<sequence length="213" mass="24071">MKKILVFVSIATILALAYAKWQIPSLVQTVPATLKVEQKVDGDLLLVNQQHPIQQNQLPNDLVTLFDEQRTYTLFSSDIQLRAHVATALQQMVSVANAEGVTQFIVMSGYRNLEEQQNLYNEMGSSYAMKPGYSEHHTGLALDIGSTEGTMEMTPEGKWVANNAHHFGFVLRYPADKTAITGIEFEPWHLRYVGLPHSERMHEQNLVLEEYTP</sequence>
<dbReference type="AlphaFoldDB" id="A0A078M8B2"/>
<organism evidence="2">
    <name type="scientific">Metalysinibacillus saudimassiliensis</name>
    <dbReference type="NCBI Taxonomy" id="1461583"/>
    <lineage>
        <taxon>Bacteria</taxon>
        <taxon>Bacillati</taxon>
        <taxon>Bacillota</taxon>
        <taxon>Bacilli</taxon>
        <taxon>Bacillales</taxon>
        <taxon>Caryophanaceae</taxon>
        <taxon>Metalysinibacillus</taxon>
    </lineage>
</organism>
<dbReference type="InterPro" id="IPR009045">
    <property type="entry name" value="Zn_M74/Hedgehog-like"/>
</dbReference>
<dbReference type="PATRIC" id="fig|1461583.4.peg.933"/>
<dbReference type="CDD" id="cd14852">
    <property type="entry name" value="LD-carboxypeptidase"/>
    <property type="match status" value="1"/>
</dbReference>
<name>A0A078M8B2_9BACL</name>
<dbReference type="GO" id="GO:0004180">
    <property type="term" value="F:carboxypeptidase activity"/>
    <property type="evidence" value="ECO:0007669"/>
    <property type="project" value="UniProtKB-KW"/>
</dbReference>
<evidence type="ECO:0000259" key="1">
    <source>
        <dbReference type="Pfam" id="PF02557"/>
    </source>
</evidence>
<reference evidence="2" key="1">
    <citation type="submission" date="2014-07" db="EMBL/GenBank/DDBJ databases">
        <authorList>
            <person name="Urmite Genomes Urmite Genomes"/>
        </authorList>
    </citation>
    <scope>NUCLEOTIDE SEQUENCE</scope>
    <source>
        <strain evidence="2">13S34_air</strain>
    </source>
</reference>
<dbReference type="MEROPS" id="M15.010"/>
<gene>
    <name evidence="2" type="primary">vanY</name>
    <name evidence="2" type="ORF">BN1050_00972</name>
</gene>
<dbReference type="SUPFAM" id="SSF55166">
    <property type="entry name" value="Hedgehog/DD-peptidase"/>
    <property type="match status" value="1"/>
</dbReference>
<accession>A0A078M8B2</accession>
<keyword evidence="2" id="KW-0121">Carboxypeptidase</keyword>
<keyword evidence="2" id="KW-0645">Protease</keyword>
<dbReference type="Pfam" id="PF02557">
    <property type="entry name" value="VanY"/>
    <property type="match status" value="1"/>
</dbReference>
<keyword evidence="2" id="KW-0378">Hydrolase</keyword>
<dbReference type="InterPro" id="IPR058193">
    <property type="entry name" value="VanY/YodJ_core_dom"/>
</dbReference>
<dbReference type="InterPro" id="IPR052179">
    <property type="entry name" value="DD-CPase-like"/>
</dbReference>
<dbReference type="HOGENOM" id="CLU_054193_3_1_9"/>
<dbReference type="Gene3D" id="3.30.1380.10">
    <property type="match status" value="1"/>
</dbReference>
<dbReference type="PANTHER" id="PTHR34385">
    <property type="entry name" value="D-ALANYL-D-ALANINE CARBOXYPEPTIDASE"/>
    <property type="match status" value="1"/>
</dbReference>
<dbReference type="GO" id="GO:0006508">
    <property type="term" value="P:proteolysis"/>
    <property type="evidence" value="ECO:0007669"/>
    <property type="project" value="InterPro"/>
</dbReference>
<dbReference type="EMBL" id="LN483074">
    <property type="protein sequence ID" value="CEA01627.1"/>
    <property type="molecule type" value="Genomic_DNA"/>
</dbReference>
<evidence type="ECO:0000313" key="2">
    <source>
        <dbReference type="EMBL" id="CEA01627.1"/>
    </source>
</evidence>
<feature type="domain" description="D-alanyl-D-alanine carboxypeptidase-like core" evidence="1">
    <location>
        <begin position="79"/>
        <end position="194"/>
    </location>
</feature>
<proteinExistence type="predicted"/>
<dbReference type="InterPro" id="IPR003709">
    <property type="entry name" value="VanY-like_core_dom"/>
</dbReference>
<protein>
    <submittedName>
        <fullName evidence="2">D-alanyl-D-alanine carboxypeptidase</fullName>
    </submittedName>
</protein>
<dbReference type="PANTHER" id="PTHR34385:SF1">
    <property type="entry name" value="PEPTIDOGLYCAN L-ALANYL-D-GLUTAMATE ENDOPEPTIDASE CWLK"/>
    <property type="match status" value="1"/>
</dbReference>